<keyword evidence="2" id="KW-1185">Reference proteome</keyword>
<accession>A0A8C4K1F2</accession>
<reference evidence="1" key="2">
    <citation type="submission" date="2025-09" db="UniProtKB">
        <authorList>
            <consortium name="Ensembl"/>
        </authorList>
    </citation>
    <scope>IDENTIFICATION</scope>
</reference>
<organism evidence="1 2">
    <name type="scientific">Dromaius novaehollandiae</name>
    <name type="common">Emu</name>
    <dbReference type="NCBI Taxonomy" id="8790"/>
    <lineage>
        <taxon>Eukaryota</taxon>
        <taxon>Metazoa</taxon>
        <taxon>Chordata</taxon>
        <taxon>Craniata</taxon>
        <taxon>Vertebrata</taxon>
        <taxon>Euteleostomi</taxon>
        <taxon>Archelosauria</taxon>
        <taxon>Archosauria</taxon>
        <taxon>Dinosauria</taxon>
        <taxon>Saurischia</taxon>
        <taxon>Theropoda</taxon>
        <taxon>Coelurosauria</taxon>
        <taxon>Aves</taxon>
        <taxon>Palaeognathae</taxon>
        <taxon>Casuariiformes</taxon>
        <taxon>Dromaiidae</taxon>
        <taxon>Dromaius</taxon>
    </lineage>
</organism>
<dbReference type="Ensembl" id="ENSDNVT00000021206.1">
    <property type="protein sequence ID" value="ENSDNVP00000017647.1"/>
    <property type="gene ID" value="ENSDNVG00000012334.1"/>
</dbReference>
<name>A0A8C4K1F2_DRONO</name>
<dbReference type="AlphaFoldDB" id="A0A8C4K1F2"/>
<evidence type="ECO:0000313" key="1">
    <source>
        <dbReference type="Ensembl" id="ENSDNVP00000017647.1"/>
    </source>
</evidence>
<sequence>MAAHVHCLFVGPTSSSFCLNPSRLKKLVCSSPSLCQRHFPDSGGKGPDATVRAEVPRDPGGELVEHLRTLALLCLSNSHLENEVMENPVKIPLSLIHGLTVRPTLCRGDCIGKMAQSHLDTKDELSLDFFAG</sequence>
<evidence type="ECO:0000313" key="2">
    <source>
        <dbReference type="Proteomes" id="UP000694423"/>
    </source>
</evidence>
<reference evidence="1" key="1">
    <citation type="submission" date="2025-08" db="UniProtKB">
        <authorList>
            <consortium name="Ensembl"/>
        </authorList>
    </citation>
    <scope>IDENTIFICATION</scope>
</reference>
<dbReference type="Proteomes" id="UP000694423">
    <property type="component" value="Unplaced"/>
</dbReference>
<protein>
    <submittedName>
        <fullName evidence="1">Uncharacterized protein</fullName>
    </submittedName>
</protein>
<proteinExistence type="predicted"/>